<reference evidence="3" key="1">
    <citation type="journal article" date="2021" name="New Phytol.">
        <title>Evolutionary innovations through gain and loss of genes in the ectomycorrhizal Boletales.</title>
        <authorList>
            <person name="Wu G."/>
            <person name="Miyauchi S."/>
            <person name="Morin E."/>
            <person name="Kuo A."/>
            <person name="Drula E."/>
            <person name="Varga T."/>
            <person name="Kohler A."/>
            <person name="Feng B."/>
            <person name="Cao Y."/>
            <person name="Lipzen A."/>
            <person name="Daum C."/>
            <person name="Hundley H."/>
            <person name="Pangilinan J."/>
            <person name="Johnson J."/>
            <person name="Barry K."/>
            <person name="LaButti K."/>
            <person name="Ng V."/>
            <person name="Ahrendt S."/>
            <person name="Min B."/>
            <person name="Choi I.G."/>
            <person name="Park H."/>
            <person name="Plett J.M."/>
            <person name="Magnuson J."/>
            <person name="Spatafora J.W."/>
            <person name="Nagy L.G."/>
            <person name="Henrissat B."/>
            <person name="Grigoriev I.V."/>
            <person name="Yang Z.L."/>
            <person name="Xu J."/>
            <person name="Martin F.M."/>
        </authorList>
    </citation>
    <scope>NUCLEOTIDE SEQUENCE</scope>
    <source>
        <strain evidence="3">KKN 215</strain>
    </source>
</reference>
<evidence type="ECO:0000313" key="4">
    <source>
        <dbReference type="Proteomes" id="UP000813824"/>
    </source>
</evidence>
<evidence type="ECO:0000256" key="1">
    <source>
        <dbReference type="SAM" id="MobiDB-lite"/>
    </source>
</evidence>
<proteinExistence type="predicted"/>
<evidence type="ECO:0000256" key="2">
    <source>
        <dbReference type="SAM" id="SignalP"/>
    </source>
</evidence>
<keyword evidence="4" id="KW-1185">Reference proteome</keyword>
<dbReference type="EMBL" id="JAEVFJ010000044">
    <property type="protein sequence ID" value="KAH8085467.1"/>
    <property type="molecule type" value="Genomic_DNA"/>
</dbReference>
<protein>
    <recommendedName>
        <fullName evidence="5">Extracellular membrane protein CFEM domain-containing protein</fullName>
    </recommendedName>
</protein>
<feature type="compositionally biased region" description="Low complexity" evidence="1">
    <location>
        <begin position="144"/>
        <end position="190"/>
    </location>
</feature>
<dbReference type="OrthoDB" id="2753410at2759"/>
<feature type="chain" id="PRO_5035472839" description="Extracellular membrane protein CFEM domain-containing protein" evidence="2">
    <location>
        <begin position="23"/>
        <end position="217"/>
    </location>
</feature>
<dbReference type="AlphaFoldDB" id="A0A8K0XL01"/>
<keyword evidence="2" id="KW-0732">Signal</keyword>
<name>A0A8K0XL01_9AGAR</name>
<feature type="signal peptide" evidence="2">
    <location>
        <begin position="1"/>
        <end position="22"/>
    </location>
</feature>
<organism evidence="3 4">
    <name type="scientific">Cristinia sonorae</name>
    <dbReference type="NCBI Taxonomy" id="1940300"/>
    <lineage>
        <taxon>Eukaryota</taxon>
        <taxon>Fungi</taxon>
        <taxon>Dikarya</taxon>
        <taxon>Basidiomycota</taxon>
        <taxon>Agaricomycotina</taxon>
        <taxon>Agaricomycetes</taxon>
        <taxon>Agaricomycetidae</taxon>
        <taxon>Agaricales</taxon>
        <taxon>Pleurotineae</taxon>
        <taxon>Stephanosporaceae</taxon>
        <taxon>Cristinia</taxon>
    </lineage>
</organism>
<dbReference type="Proteomes" id="UP000813824">
    <property type="component" value="Unassembled WGS sequence"/>
</dbReference>
<gene>
    <name evidence="3" type="ORF">BXZ70DRAFT_562459</name>
</gene>
<feature type="region of interest" description="Disordered" evidence="1">
    <location>
        <begin position="144"/>
        <end position="194"/>
    </location>
</feature>
<evidence type="ECO:0008006" key="5">
    <source>
        <dbReference type="Google" id="ProtNLM"/>
    </source>
</evidence>
<comment type="caution">
    <text evidence="3">The sequence shown here is derived from an EMBL/GenBank/DDBJ whole genome shotgun (WGS) entry which is preliminary data.</text>
</comment>
<evidence type="ECO:0000313" key="3">
    <source>
        <dbReference type="EMBL" id="KAH8085467.1"/>
    </source>
</evidence>
<accession>A0A8K0XL01</accession>
<sequence length="217" mass="22522">MKSNVFFSLTITLLFVPTSVIAMLPTRDAIQKAVFRRQGTAINPGIIPQSCTQRCASTVQLFDQQGCQTPECVCIPAINSGLFDCYNCIMALEPVDQSQLESSQLVLQQFEDGCQAQGFKLTSLVLSSASRVTISRSVVTLSSTTNSSSSTASSGLPATTTQSITTTPTPTATSPSTTSSGTSPTPTTGSTGWGEKLSAGRSAVLGVGVLAGVLLVL</sequence>